<dbReference type="Gene3D" id="3.90.1140.10">
    <property type="entry name" value="Cyclic phosphodiesterase"/>
    <property type="match status" value="1"/>
</dbReference>
<reference evidence="1 2" key="1">
    <citation type="journal article" date="2021" name="Sci. Rep.">
        <title>The genome of the diatom Chaetoceros tenuissimus carries an ancient integrated fragment of an extant virus.</title>
        <authorList>
            <person name="Hongo Y."/>
            <person name="Kimura K."/>
            <person name="Takaki Y."/>
            <person name="Yoshida Y."/>
            <person name="Baba S."/>
            <person name="Kobayashi G."/>
            <person name="Nagasaki K."/>
            <person name="Hano T."/>
            <person name="Tomaru Y."/>
        </authorList>
    </citation>
    <scope>NUCLEOTIDE SEQUENCE [LARGE SCALE GENOMIC DNA]</scope>
    <source>
        <strain evidence="1 2">NIES-3715</strain>
    </source>
</reference>
<protein>
    <submittedName>
        <fullName evidence="1">Uncharacterized protein</fullName>
    </submittedName>
</protein>
<dbReference type="InterPro" id="IPR009097">
    <property type="entry name" value="Cyclic_Pdiesterase"/>
</dbReference>
<evidence type="ECO:0000313" key="1">
    <source>
        <dbReference type="EMBL" id="GFH50063.1"/>
    </source>
</evidence>
<name>A0AAD3CQ29_9STRA</name>
<dbReference type="Proteomes" id="UP001054902">
    <property type="component" value="Unassembled WGS sequence"/>
</dbReference>
<accession>A0AAD3CQ29</accession>
<proteinExistence type="predicted"/>
<evidence type="ECO:0000313" key="2">
    <source>
        <dbReference type="Proteomes" id="UP001054902"/>
    </source>
</evidence>
<dbReference type="SUPFAM" id="SSF55144">
    <property type="entry name" value="LigT-like"/>
    <property type="match status" value="1"/>
</dbReference>
<sequence>MEPVLTVEIDSATVPPVLTPLTSSISSTEEIPKTQERKKRPPMDFYFKGYSIWFEIDHSDYTNCIQSCAKYFNVEPITPHVTALYGLTHLSETHTRHLFKTKVKSIFSKRQWPHLYPIRINNYIEFNGINGGTMDMSWSEITLATSDDHEDCLDILHEILYENMEIRRVKPWKPHASLVYDHPIETVLNLQDMLQVASEFPNLTKEKRVVTGMALWKTEGKICDWELMDRFDFVS</sequence>
<keyword evidence="2" id="KW-1185">Reference proteome</keyword>
<dbReference type="AlphaFoldDB" id="A0AAD3CQ29"/>
<dbReference type="EMBL" id="BLLK01000038">
    <property type="protein sequence ID" value="GFH50063.1"/>
    <property type="molecule type" value="Genomic_DNA"/>
</dbReference>
<gene>
    <name evidence="1" type="ORF">CTEN210_06539</name>
</gene>
<comment type="caution">
    <text evidence="1">The sequence shown here is derived from an EMBL/GenBank/DDBJ whole genome shotgun (WGS) entry which is preliminary data.</text>
</comment>
<organism evidence="1 2">
    <name type="scientific">Chaetoceros tenuissimus</name>
    <dbReference type="NCBI Taxonomy" id="426638"/>
    <lineage>
        <taxon>Eukaryota</taxon>
        <taxon>Sar</taxon>
        <taxon>Stramenopiles</taxon>
        <taxon>Ochrophyta</taxon>
        <taxon>Bacillariophyta</taxon>
        <taxon>Coscinodiscophyceae</taxon>
        <taxon>Chaetocerotophycidae</taxon>
        <taxon>Chaetocerotales</taxon>
        <taxon>Chaetocerotaceae</taxon>
        <taxon>Chaetoceros</taxon>
    </lineage>
</organism>